<name>A0A6D2K259_9BRAS</name>
<comment type="caution">
    <text evidence="2">The sequence shown here is derived from an EMBL/GenBank/DDBJ whole genome shotgun (WGS) entry which is preliminary data.</text>
</comment>
<gene>
    <name evidence="2" type="ORF">MERR_LOCUS30705</name>
</gene>
<evidence type="ECO:0000313" key="2">
    <source>
        <dbReference type="EMBL" id="CAA7043470.1"/>
    </source>
</evidence>
<dbReference type="Proteomes" id="UP000467841">
    <property type="component" value="Unassembled WGS sequence"/>
</dbReference>
<evidence type="ECO:0000256" key="1">
    <source>
        <dbReference type="SAM" id="MobiDB-lite"/>
    </source>
</evidence>
<feature type="compositionally biased region" description="Low complexity" evidence="1">
    <location>
        <begin position="38"/>
        <end position="57"/>
    </location>
</feature>
<sequence length="169" mass="18166">MDSDSDSDGSHVSATSPRDPFPPPPPRISQQPPPRQVPPVSRKVASSSSRSKPIAPKQQQPPDHLEEAPVPSSSSLPSPLFTNLPFRICEPSNLSQPTGVSSSVLSFYRLRKASLTSEEKSTPECQSDAVNCVPELPHVVIDPPKPVRRKPPNLFTDSVTSLLESSGVS</sequence>
<protein>
    <submittedName>
        <fullName evidence="2">Uncharacterized protein</fullName>
    </submittedName>
</protein>
<organism evidence="2 3">
    <name type="scientific">Microthlaspi erraticum</name>
    <dbReference type="NCBI Taxonomy" id="1685480"/>
    <lineage>
        <taxon>Eukaryota</taxon>
        <taxon>Viridiplantae</taxon>
        <taxon>Streptophyta</taxon>
        <taxon>Embryophyta</taxon>
        <taxon>Tracheophyta</taxon>
        <taxon>Spermatophyta</taxon>
        <taxon>Magnoliopsida</taxon>
        <taxon>eudicotyledons</taxon>
        <taxon>Gunneridae</taxon>
        <taxon>Pentapetalae</taxon>
        <taxon>rosids</taxon>
        <taxon>malvids</taxon>
        <taxon>Brassicales</taxon>
        <taxon>Brassicaceae</taxon>
        <taxon>Coluteocarpeae</taxon>
        <taxon>Microthlaspi</taxon>
    </lineage>
</organism>
<evidence type="ECO:0000313" key="3">
    <source>
        <dbReference type="Proteomes" id="UP000467841"/>
    </source>
</evidence>
<accession>A0A6D2K259</accession>
<reference evidence="2" key="1">
    <citation type="submission" date="2020-01" db="EMBL/GenBank/DDBJ databases">
        <authorList>
            <person name="Mishra B."/>
        </authorList>
    </citation>
    <scope>NUCLEOTIDE SEQUENCE [LARGE SCALE GENOMIC DNA]</scope>
</reference>
<feature type="region of interest" description="Disordered" evidence="1">
    <location>
        <begin position="1"/>
        <end position="77"/>
    </location>
</feature>
<dbReference type="EMBL" id="CACVBM020001280">
    <property type="protein sequence ID" value="CAA7043470.1"/>
    <property type="molecule type" value="Genomic_DNA"/>
</dbReference>
<keyword evidence="3" id="KW-1185">Reference proteome</keyword>
<dbReference type="AlphaFoldDB" id="A0A6D2K259"/>
<feature type="compositionally biased region" description="Pro residues" evidence="1">
    <location>
        <begin position="19"/>
        <end position="37"/>
    </location>
</feature>
<proteinExistence type="predicted"/>